<dbReference type="eggNOG" id="COG3677">
    <property type="taxonomic scope" value="Bacteria"/>
</dbReference>
<sequence>MIHIVFGNLDEGLLGTHHGVSSKHLQAYLNEFVFRFNRRFWSAAAFDAALRIGTRNAGPPYAGIYQGTWIHPAGTAPPQEAAWEATG</sequence>
<evidence type="ECO:0000313" key="3">
    <source>
        <dbReference type="Proteomes" id="UP000005459"/>
    </source>
</evidence>
<gene>
    <name evidence="2" type="ORF">ThimaDRAFT_1625</name>
</gene>
<organism evidence="2 3">
    <name type="scientific">Thiocapsa marina 5811</name>
    <dbReference type="NCBI Taxonomy" id="768671"/>
    <lineage>
        <taxon>Bacteria</taxon>
        <taxon>Pseudomonadati</taxon>
        <taxon>Pseudomonadota</taxon>
        <taxon>Gammaproteobacteria</taxon>
        <taxon>Chromatiales</taxon>
        <taxon>Chromatiaceae</taxon>
        <taxon>Thiocapsa</taxon>
    </lineage>
</organism>
<dbReference type="Pfam" id="PF12762">
    <property type="entry name" value="DDE_Tnp_IS1595"/>
    <property type="match status" value="1"/>
</dbReference>
<dbReference type="PATRIC" id="fig|768671.3.peg.1725"/>
<dbReference type="AlphaFoldDB" id="F9U9M3"/>
<evidence type="ECO:0000313" key="2">
    <source>
        <dbReference type="EMBL" id="EGV18821.1"/>
    </source>
</evidence>
<dbReference type="Proteomes" id="UP000005459">
    <property type="component" value="Unassembled WGS sequence"/>
</dbReference>
<keyword evidence="3" id="KW-1185">Reference proteome</keyword>
<feature type="domain" description="ISXO2-like transposase" evidence="1">
    <location>
        <begin position="2"/>
        <end position="37"/>
    </location>
</feature>
<dbReference type="EMBL" id="AFWV01000005">
    <property type="protein sequence ID" value="EGV18821.1"/>
    <property type="molecule type" value="Genomic_DNA"/>
</dbReference>
<reference evidence="2 3" key="1">
    <citation type="submission" date="2011-06" db="EMBL/GenBank/DDBJ databases">
        <title>The draft genome of Thiocapsa marina 5811.</title>
        <authorList>
            <consortium name="US DOE Joint Genome Institute (JGI-PGF)"/>
            <person name="Lucas S."/>
            <person name="Han J."/>
            <person name="Cheng J.-F."/>
            <person name="Goodwin L."/>
            <person name="Pitluck S."/>
            <person name="Peters L."/>
            <person name="Land M.L."/>
            <person name="Hauser L."/>
            <person name="Vogl K."/>
            <person name="Liu Z."/>
            <person name="Imhoff J."/>
            <person name="Thiel V."/>
            <person name="Frigaard N.-U."/>
            <person name="Bryant D."/>
            <person name="Woyke T.J."/>
        </authorList>
    </citation>
    <scope>NUCLEOTIDE SEQUENCE [LARGE SCALE GENOMIC DNA]</scope>
    <source>
        <strain evidence="2 3">5811</strain>
    </source>
</reference>
<name>F9U9M3_9GAMM</name>
<proteinExistence type="predicted"/>
<dbReference type="STRING" id="768671.ThimaDRAFT_1625"/>
<accession>F9U9M3</accession>
<evidence type="ECO:0000259" key="1">
    <source>
        <dbReference type="Pfam" id="PF12762"/>
    </source>
</evidence>
<protein>
    <recommendedName>
        <fullName evidence="1">ISXO2-like transposase domain-containing protein</fullName>
    </recommendedName>
</protein>
<dbReference type="InterPro" id="IPR024445">
    <property type="entry name" value="Tnp_ISXO2-like"/>
</dbReference>